<dbReference type="VEuPathDB" id="TriTrypDB:BSAL_90950"/>
<feature type="transmembrane region" description="Helical" evidence="1">
    <location>
        <begin position="422"/>
        <end position="442"/>
    </location>
</feature>
<keyword evidence="1 2" id="KW-0812">Transmembrane</keyword>
<feature type="transmembrane region" description="Helical" evidence="1">
    <location>
        <begin position="173"/>
        <end position="196"/>
    </location>
</feature>
<evidence type="ECO:0000313" key="2">
    <source>
        <dbReference type="EMBL" id="CUG85883.1"/>
    </source>
</evidence>
<feature type="transmembrane region" description="Helical" evidence="1">
    <location>
        <begin position="387"/>
        <end position="410"/>
    </location>
</feature>
<reference evidence="3" key="1">
    <citation type="submission" date="2015-09" db="EMBL/GenBank/DDBJ databases">
        <authorList>
            <consortium name="Pathogen Informatics"/>
        </authorList>
    </citation>
    <scope>NUCLEOTIDE SEQUENCE [LARGE SCALE GENOMIC DNA]</scope>
    <source>
        <strain evidence="3">Lake Konstanz</strain>
    </source>
</reference>
<sequence length="571" mass="61247">MNISLAETSSTDRWELTNVTTSSHESLGFMIANRSYDTALRWLATVVDPPRVTGWIGEAIPLFTDASFSLNLTFSCSVAPTMLNVVFVVPCTGIHRELAGGVEASAKTVQIVSLFGSGVSGSSLGRLLATRSLVLCDADAALNGGVIDMGVTICAAASSTNAVVARSAIVSNLLLVVVVLGILTAAVVCWSALPLVTALRVFCFPSSLMPVLVIITPSTAASATFLFARLWSSACVVGDVLLGLIGLVLVACPCFMTLYIWNSLRPLVKDGLPVQTASCERVDMNHTNVPTLREVLVGVVKRVTLRRWKWRSGDADELKYAWILLLDFRLLWYATADSALLAIVSGATIIGGLGDTLHFCQGWSIAVVVLMCIQLFILLLNQPFTSLFACVHAALMLFLTCLSATFQVAVLYESSNTSFANHLWLVEAAAICALAAVGVSGVKALIDLRDFAAGVCRRLTMLRKLHGTHQQSCKSPASESLLTVELMPIDALQRETSAPLLDDNACDTRSLHSLTPTMPPGHDKFEAAEGQFWDEVGNAIVQDDLSLWNEMLLGENTLHPGECCSTIQTTH</sequence>
<evidence type="ECO:0000256" key="1">
    <source>
        <dbReference type="SAM" id="Phobius"/>
    </source>
</evidence>
<evidence type="ECO:0000313" key="3">
    <source>
        <dbReference type="Proteomes" id="UP000051952"/>
    </source>
</evidence>
<feature type="transmembrane region" description="Helical" evidence="1">
    <location>
        <begin position="240"/>
        <end position="261"/>
    </location>
</feature>
<keyword evidence="1" id="KW-0472">Membrane</keyword>
<proteinExistence type="predicted"/>
<accession>A0A0S4J7J3</accession>
<organism evidence="2 3">
    <name type="scientific">Bodo saltans</name>
    <name type="common">Flagellated protozoan</name>
    <dbReference type="NCBI Taxonomy" id="75058"/>
    <lineage>
        <taxon>Eukaryota</taxon>
        <taxon>Discoba</taxon>
        <taxon>Euglenozoa</taxon>
        <taxon>Kinetoplastea</taxon>
        <taxon>Metakinetoplastina</taxon>
        <taxon>Eubodonida</taxon>
        <taxon>Bodonidae</taxon>
        <taxon>Bodo</taxon>
    </lineage>
</organism>
<feature type="transmembrane region" description="Helical" evidence="1">
    <location>
        <begin position="208"/>
        <end position="228"/>
    </location>
</feature>
<dbReference type="EMBL" id="CYKH01001207">
    <property type="protein sequence ID" value="CUG85883.1"/>
    <property type="molecule type" value="Genomic_DNA"/>
</dbReference>
<feature type="transmembrane region" description="Helical" evidence="1">
    <location>
        <begin position="330"/>
        <end position="350"/>
    </location>
</feature>
<gene>
    <name evidence="2" type="ORF">BSAL_90950</name>
</gene>
<name>A0A0S4J7J3_BODSA</name>
<dbReference type="Proteomes" id="UP000051952">
    <property type="component" value="Unassembled WGS sequence"/>
</dbReference>
<dbReference type="AlphaFoldDB" id="A0A0S4J7J3"/>
<keyword evidence="3" id="KW-1185">Reference proteome</keyword>
<feature type="transmembrane region" description="Helical" evidence="1">
    <location>
        <begin position="362"/>
        <end position="380"/>
    </location>
</feature>
<keyword evidence="1" id="KW-1133">Transmembrane helix</keyword>
<protein>
    <submittedName>
        <fullName evidence="2">Transmembrane protein, putative</fullName>
    </submittedName>
</protein>